<comment type="caution">
    <text evidence="2">The sequence shown here is derived from an EMBL/GenBank/DDBJ whole genome shotgun (WGS) entry which is preliminary data.</text>
</comment>
<evidence type="ECO:0000313" key="2">
    <source>
        <dbReference type="EMBL" id="MFC7063824.1"/>
    </source>
</evidence>
<gene>
    <name evidence="2" type="ORF">ACFQIC_18665</name>
</gene>
<evidence type="ECO:0000256" key="1">
    <source>
        <dbReference type="SAM" id="Phobius"/>
    </source>
</evidence>
<feature type="transmembrane region" description="Helical" evidence="1">
    <location>
        <begin position="61"/>
        <end position="82"/>
    </location>
</feature>
<dbReference type="Proteomes" id="UP001596410">
    <property type="component" value="Unassembled WGS sequence"/>
</dbReference>
<accession>A0ABW2EN85</accession>
<protein>
    <recommendedName>
        <fullName evidence="4">Carotenoid biosynthesis protein</fullName>
    </recommendedName>
</protein>
<sequence>MVGLLLAIILFNIIAFKSNKRLTVKQIAHIWVFTIAFQMSADIFIDIKYQGYWYFRPEVDWAALPAHIALLPPVNMMFLNWYPFGSSLGKQAVYFFYWEIALLTYELLTLIPEPWGYFHYGWWNLGYSAVVDPILLMILLVYYKKFIK</sequence>
<evidence type="ECO:0000313" key="3">
    <source>
        <dbReference type="Proteomes" id="UP001596410"/>
    </source>
</evidence>
<organism evidence="2 3">
    <name type="scientific">Halobacillus seohaensis</name>
    <dbReference type="NCBI Taxonomy" id="447421"/>
    <lineage>
        <taxon>Bacteria</taxon>
        <taxon>Bacillati</taxon>
        <taxon>Bacillota</taxon>
        <taxon>Bacilli</taxon>
        <taxon>Bacillales</taxon>
        <taxon>Bacillaceae</taxon>
        <taxon>Halobacillus</taxon>
    </lineage>
</organism>
<evidence type="ECO:0008006" key="4">
    <source>
        <dbReference type="Google" id="ProtNLM"/>
    </source>
</evidence>
<keyword evidence="1" id="KW-0812">Transmembrane</keyword>
<dbReference type="RefSeq" id="WP_204710281.1">
    <property type="nucleotide sequence ID" value="NZ_JBHSZV010000059.1"/>
</dbReference>
<reference evidence="3" key="1">
    <citation type="journal article" date="2019" name="Int. J. Syst. Evol. Microbiol.">
        <title>The Global Catalogue of Microorganisms (GCM) 10K type strain sequencing project: providing services to taxonomists for standard genome sequencing and annotation.</title>
        <authorList>
            <consortium name="The Broad Institute Genomics Platform"/>
            <consortium name="The Broad Institute Genome Sequencing Center for Infectious Disease"/>
            <person name="Wu L."/>
            <person name="Ma J."/>
        </authorList>
    </citation>
    <scope>NUCLEOTIDE SEQUENCE [LARGE SCALE GENOMIC DNA]</scope>
    <source>
        <strain evidence="3">CGMCC 4.1621</strain>
    </source>
</reference>
<dbReference type="EMBL" id="JBHSZV010000059">
    <property type="protein sequence ID" value="MFC7063824.1"/>
    <property type="molecule type" value="Genomic_DNA"/>
</dbReference>
<feature type="transmembrane region" description="Helical" evidence="1">
    <location>
        <begin position="123"/>
        <end position="143"/>
    </location>
</feature>
<keyword evidence="3" id="KW-1185">Reference proteome</keyword>
<keyword evidence="1" id="KW-1133">Transmembrane helix</keyword>
<keyword evidence="1" id="KW-0472">Membrane</keyword>
<feature type="transmembrane region" description="Helical" evidence="1">
    <location>
        <begin position="94"/>
        <end position="111"/>
    </location>
</feature>
<proteinExistence type="predicted"/>
<name>A0ABW2EN85_9BACI</name>